<protein>
    <recommendedName>
        <fullName evidence="3">histidine kinase</fullName>
        <ecNumber evidence="3">2.7.13.3</ecNumber>
    </recommendedName>
</protein>
<feature type="transmembrane region" description="Helical" evidence="9">
    <location>
        <begin position="152"/>
        <end position="174"/>
    </location>
</feature>
<dbReference type="SUPFAM" id="SSF47384">
    <property type="entry name" value="Homodimeric domain of signal transducing histidine kinase"/>
    <property type="match status" value="1"/>
</dbReference>
<dbReference type="GO" id="GO:0005886">
    <property type="term" value="C:plasma membrane"/>
    <property type="evidence" value="ECO:0007669"/>
    <property type="project" value="UniProtKB-SubCell"/>
</dbReference>
<feature type="transmembrane region" description="Helical" evidence="9">
    <location>
        <begin position="24"/>
        <end position="49"/>
    </location>
</feature>
<comment type="subcellular location">
    <subcellularLocation>
        <location evidence="2">Cell membrane</location>
        <topology evidence="2">Multi-pass membrane protein</topology>
    </subcellularLocation>
</comment>
<evidence type="ECO:0000313" key="11">
    <source>
        <dbReference type="EMBL" id="PSU49127.1"/>
    </source>
</evidence>
<comment type="caution">
    <text evidence="11">The sequence shown here is derived from an EMBL/GenBank/DDBJ whole genome shotgun (WGS) entry which is preliminary data.</text>
</comment>
<dbReference type="InterPro" id="IPR003594">
    <property type="entry name" value="HATPase_dom"/>
</dbReference>
<evidence type="ECO:0000256" key="1">
    <source>
        <dbReference type="ARBA" id="ARBA00000085"/>
    </source>
</evidence>
<dbReference type="EMBL" id="PYMJ01000007">
    <property type="protein sequence ID" value="PSU49127.1"/>
    <property type="molecule type" value="Genomic_DNA"/>
</dbReference>
<dbReference type="RefSeq" id="WP_107242406.1">
    <property type="nucleotide sequence ID" value="NZ_PYMJ01000007.1"/>
</dbReference>
<dbReference type="Gene3D" id="3.30.565.10">
    <property type="entry name" value="Histidine kinase-like ATPase, C-terminal domain"/>
    <property type="match status" value="1"/>
</dbReference>
<keyword evidence="7 11" id="KW-0418">Kinase</keyword>
<feature type="domain" description="Histidine kinase" evidence="10">
    <location>
        <begin position="237"/>
        <end position="423"/>
    </location>
</feature>
<evidence type="ECO:0000256" key="3">
    <source>
        <dbReference type="ARBA" id="ARBA00012438"/>
    </source>
</evidence>
<dbReference type="InterPro" id="IPR050980">
    <property type="entry name" value="2C_sensor_his_kinase"/>
</dbReference>
<evidence type="ECO:0000256" key="9">
    <source>
        <dbReference type="SAM" id="Phobius"/>
    </source>
</evidence>
<dbReference type="GO" id="GO:0005524">
    <property type="term" value="F:ATP binding"/>
    <property type="evidence" value="ECO:0007669"/>
    <property type="project" value="UniProtKB-KW"/>
</dbReference>
<evidence type="ECO:0000256" key="5">
    <source>
        <dbReference type="ARBA" id="ARBA00022679"/>
    </source>
</evidence>
<dbReference type="InterPro" id="IPR036097">
    <property type="entry name" value="HisK_dim/P_sf"/>
</dbReference>
<dbReference type="GO" id="GO:0000155">
    <property type="term" value="F:phosphorelay sensor kinase activity"/>
    <property type="evidence" value="ECO:0007669"/>
    <property type="project" value="InterPro"/>
</dbReference>
<keyword evidence="9" id="KW-0472">Membrane</keyword>
<reference evidence="11 12" key="1">
    <citation type="submission" date="2018-01" db="EMBL/GenBank/DDBJ databases">
        <title>Whole genome sequencing of Histamine producing bacteria.</title>
        <authorList>
            <person name="Butler K."/>
        </authorList>
    </citation>
    <scope>NUCLEOTIDE SEQUENCE [LARGE SCALE GENOMIC DNA]</scope>
    <source>
        <strain evidence="11 12">JCM 12947</strain>
    </source>
</reference>
<keyword evidence="9" id="KW-0812">Transmembrane</keyword>
<name>A0A2T3JJG4_9GAMM</name>
<dbReference type="EC" id="2.7.13.3" evidence="3"/>
<sequence length="423" mass="48153">MKWLRKLIFRKPLGNSIFDVKSRLIFVFSVIALTSSSLVFFSFSLYLIFNENTQLERHLRSFESIAKDHFILVKDDFSQLGPYVRAYYSEAALDKELKSLLPYEEGVVTRFRVFSEDGFMVYYAPFVESSGARVPLYLVIGSRDIEFGDDSWNILMLISFGLMAFLIAFLRFSLHRLFDGLMSPVSELCEQLTANKEEDFHVSERSIDEIKALKHHLNTYKQMKERLAKQEMMFAKYASHELKTPIAVVLGAASLQAMKDDPDFQSKQRERILIAANNMQATVEVLLSIVKQENVRDAHQLRPICSQDISLDKYYKKLNAGVQILLSVEPDTQINLPPAVFDMVLKNLLDNAIRFTEQGKIEVVVTSNRIKVIDSGCGLNEEAGTEHGLGLLIVKRLCDSYGWTFSLTENLSEGCCAELNLSC</sequence>
<keyword evidence="6" id="KW-0547">Nucleotide-binding</keyword>
<evidence type="ECO:0000256" key="6">
    <source>
        <dbReference type="ARBA" id="ARBA00022741"/>
    </source>
</evidence>
<dbReference type="Pfam" id="PF02518">
    <property type="entry name" value="HATPase_c"/>
    <property type="match status" value="1"/>
</dbReference>
<organism evidence="11 12">
    <name type="scientific">Photobacterium frigidiphilum</name>
    <dbReference type="NCBI Taxonomy" id="264736"/>
    <lineage>
        <taxon>Bacteria</taxon>
        <taxon>Pseudomonadati</taxon>
        <taxon>Pseudomonadota</taxon>
        <taxon>Gammaproteobacteria</taxon>
        <taxon>Vibrionales</taxon>
        <taxon>Vibrionaceae</taxon>
        <taxon>Photobacterium</taxon>
    </lineage>
</organism>
<proteinExistence type="predicted"/>
<keyword evidence="12" id="KW-1185">Reference proteome</keyword>
<dbReference type="PANTHER" id="PTHR44936:SF10">
    <property type="entry name" value="SENSOR PROTEIN RSTB"/>
    <property type="match status" value="1"/>
</dbReference>
<dbReference type="InterPro" id="IPR003661">
    <property type="entry name" value="HisK_dim/P_dom"/>
</dbReference>
<evidence type="ECO:0000313" key="12">
    <source>
        <dbReference type="Proteomes" id="UP000240987"/>
    </source>
</evidence>
<keyword evidence="8" id="KW-0067">ATP-binding</keyword>
<keyword evidence="9" id="KW-1133">Transmembrane helix</keyword>
<accession>A0A2T3JJG4</accession>
<keyword evidence="4" id="KW-1003">Cell membrane</keyword>
<evidence type="ECO:0000259" key="10">
    <source>
        <dbReference type="PROSITE" id="PS50109"/>
    </source>
</evidence>
<evidence type="ECO:0000256" key="2">
    <source>
        <dbReference type="ARBA" id="ARBA00004651"/>
    </source>
</evidence>
<dbReference type="SMART" id="SM00387">
    <property type="entry name" value="HATPase_c"/>
    <property type="match status" value="1"/>
</dbReference>
<evidence type="ECO:0000256" key="8">
    <source>
        <dbReference type="ARBA" id="ARBA00022840"/>
    </source>
</evidence>
<gene>
    <name evidence="11" type="ORF">C9J12_09045</name>
</gene>
<dbReference type="CDD" id="cd00082">
    <property type="entry name" value="HisKA"/>
    <property type="match status" value="1"/>
</dbReference>
<comment type="catalytic activity">
    <reaction evidence="1">
        <text>ATP + protein L-histidine = ADP + protein N-phospho-L-histidine.</text>
        <dbReference type="EC" id="2.7.13.3"/>
    </reaction>
</comment>
<dbReference type="Gene3D" id="1.10.287.130">
    <property type="match status" value="1"/>
</dbReference>
<dbReference type="InterPro" id="IPR005467">
    <property type="entry name" value="His_kinase_dom"/>
</dbReference>
<dbReference type="PANTHER" id="PTHR44936">
    <property type="entry name" value="SENSOR PROTEIN CREC"/>
    <property type="match status" value="1"/>
</dbReference>
<keyword evidence="5" id="KW-0808">Transferase</keyword>
<dbReference type="OrthoDB" id="9121563at2"/>
<dbReference type="AlphaFoldDB" id="A0A2T3JJG4"/>
<dbReference type="Proteomes" id="UP000240987">
    <property type="component" value="Unassembled WGS sequence"/>
</dbReference>
<dbReference type="SUPFAM" id="SSF55874">
    <property type="entry name" value="ATPase domain of HSP90 chaperone/DNA topoisomerase II/histidine kinase"/>
    <property type="match status" value="1"/>
</dbReference>
<evidence type="ECO:0000256" key="7">
    <source>
        <dbReference type="ARBA" id="ARBA00022777"/>
    </source>
</evidence>
<dbReference type="SMART" id="SM00388">
    <property type="entry name" value="HisKA"/>
    <property type="match status" value="1"/>
</dbReference>
<dbReference type="InterPro" id="IPR036890">
    <property type="entry name" value="HATPase_C_sf"/>
</dbReference>
<dbReference type="PROSITE" id="PS50109">
    <property type="entry name" value="HIS_KIN"/>
    <property type="match status" value="1"/>
</dbReference>
<evidence type="ECO:0000256" key="4">
    <source>
        <dbReference type="ARBA" id="ARBA00022475"/>
    </source>
</evidence>
<dbReference type="Pfam" id="PF00512">
    <property type="entry name" value="HisKA"/>
    <property type="match status" value="1"/>
</dbReference>